<keyword evidence="2" id="KW-1003">Cell membrane</keyword>
<evidence type="ECO:0000313" key="9">
    <source>
        <dbReference type="Proteomes" id="UP000009374"/>
    </source>
</evidence>
<keyword evidence="3 6" id="KW-0812">Transmembrane</keyword>
<dbReference type="Gene3D" id="1.20.950.20">
    <property type="entry name" value="Transmembrane di-heme cytochromes, Chain C"/>
    <property type="match status" value="1"/>
</dbReference>
<evidence type="ECO:0000256" key="3">
    <source>
        <dbReference type="ARBA" id="ARBA00022692"/>
    </source>
</evidence>
<dbReference type="AlphaFoldDB" id="C6HXE8"/>
<evidence type="ECO:0000256" key="4">
    <source>
        <dbReference type="ARBA" id="ARBA00022989"/>
    </source>
</evidence>
<dbReference type="InterPro" id="IPR051542">
    <property type="entry name" value="Hydrogenase_cytochrome"/>
</dbReference>
<dbReference type="InterPro" id="IPR016174">
    <property type="entry name" value="Di-haem_cyt_TM"/>
</dbReference>
<evidence type="ECO:0000259" key="7">
    <source>
        <dbReference type="Pfam" id="PF01292"/>
    </source>
</evidence>
<evidence type="ECO:0000256" key="1">
    <source>
        <dbReference type="ARBA" id="ARBA00004651"/>
    </source>
</evidence>
<dbReference type="Pfam" id="PF01292">
    <property type="entry name" value="Ni_hydr_CYTB"/>
    <property type="match status" value="1"/>
</dbReference>
<keyword evidence="4 6" id="KW-1133">Transmembrane helix</keyword>
<sequence length="247" mass="28114">MNDRISLLNDPDRYSAKLPVWEGRLRLWHWTNLLVITLLILSYLIFDNHKLLGLPKPQTVFFQKTHIILGYLFVALLLLRLHLASKGAPFSRWKDLDPRHEGKGFVTVLREEIALHMRPATDASGLPVPDPDPGHNRLGRYLYLPLLVVILPLQAITGLLWASLKFGWLPLPFLHTLSHPAFSATKWVVSNIHAAILYAILGFIALHLLGLVKYELTFASDLFSSMIHGKKILTKRAVENYQKEVDP</sequence>
<evidence type="ECO:0000256" key="5">
    <source>
        <dbReference type="ARBA" id="ARBA00023136"/>
    </source>
</evidence>
<comment type="subcellular location">
    <subcellularLocation>
        <location evidence="1">Cell membrane</location>
        <topology evidence="1">Multi-pass membrane protein</topology>
    </subcellularLocation>
</comment>
<dbReference type="PANTHER" id="PTHR30485">
    <property type="entry name" value="NI/FE-HYDROGENASE 1 B-TYPE CYTOCHROME SUBUNIT"/>
    <property type="match status" value="1"/>
</dbReference>
<organism evidence="8 9">
    <name type="scientific">Leptospirillum ferrodiazotrophum</name>
    <dbReference type="NCBI Taxonomy" id="412449"/>
    <lineage>
        <taxon>Bacteria</taxon>
        <taxon>Pseudomonadati</taxon>
        <taxon>Nitrospirota</taxon>
        <taxon>Nitrospiria</taxon>
        <taxon>Nitrospirales</taxon>
        <taxon>Nitrospiraceae</taxon>
        <taxon>Leptospirillum</taxon>
    </lineage>
</organism>
<name>C6HXE8_9BACT</name>
<protein>
    <submittedName>
        <fullName evidence="8">Cytochrome B561</fullName>
    </submittedName>
</protein>
<keyword evidence="5 6" id="KW-0472">Membrane</keyword>
<proteinExistence type="predicted"/>
<feature type="transmembrane region" description="Helical" evidence="6">
    <location>
        <begin position="192"/>
        <end position="212"/>
    </location>
</feature>
<gene>
    <name evidence="8" type="ORF">UBAL3_92050072</name>
</gene>
<dbReference type="GO" id="GO:0005886">
    <property type="term" value="C:plasma membrane"/>
    <property type="evidence" value="ECO:0007669"/>
    <property type="project" value="UniProtKB-SubCell"/>
</dbReference>
<dbReference type="SUPFAM" id="SSF81342">
    <property type="entry name" value="Transmembrane di-heme cytochromes"/>
    <property type="match status" value="1"/>
</dbReference>
<dbReference type="EMBL" id="GG693873">
    <property type="protein sequence ID" value="EES52700.1"/>
    <property type="molecule type" value="Genomic_DNA"/>
</dbReference>
<evidence type="ECO:0000256" key="6">
    <source>
        <dbReference type="SAM" id="Phobius"/>
    </source>
</evidence>
<dbReference type="GO" id="GO:0020037">
    <property type="term" value="F:heme binding"/>
    <property type="evidence" value="ECO:0007669"/>
    <property type="project" value="TreeGrafter"/>
</dbReference>
<feature type="transmembrane region" description="Helical" evidence="6">
    <location>
        <begin position="66"/>
        <end position="83"/>
    </location>
</feature>
<dbReference type="PANTHER" id="PTHR30485:SF2">
    <property type="entry name" value="BLL0597 PROTEIN"/>
    <property type="match status" value="1"/>
</dbReference>
<feature type="transmembrane region" description="Helical" evidence="6">
    <location>
        <begin position="141"/>
        <end position="164"/>
    </location>
</feature>
<dbReference type="GO" id="GO:0022904">
    <property type="term" value="P:respiratory electron transport chain"/>
    <property type="evidence" value="ECO:0007669"/>
    <property type="project" value="InterPro"/>
</dbReference>
<accession>C6HXE8</accession>
<evidence type="ECO:0000313" key="8">
    <source>
        <dbReference type="EMBL" id="EES52700.1"/>
    </source>
</evidence>
<dbReference type="Proteomes" id="UP000009374">
    <property type="component" value="Unassembled WGS sequence"/>
</dbReference>
<keyword evidence="9" id="KW-1185">Reference proteome</keyword>
<feature type="domain" description="Cytochrome b561 bacterial/Ni-hydrogenase" evidence="7">
    <location>
        <begin position="21"/>
        <end position="229"/>
    </location>
</feature>
<dbReference type="InterPro" id="IPR011577">
    <property type="entry name" value="Cyt_b561_bac/Ni-Hgenase"/>
</dbReference>
<dbReference type="GO" id="GO:0009055">
    <property type="term" value="F:electron transfer activity"/>
    <property type="evidence" value="ECO:0007669"/>
    <property type="project" value="InterPro"/>
</dbReference>
<feature type="transmembrane region" description="Helical" evidence="6">
    <location>
        <begin position="27"/>
        <end position="46"/>
    </location>
</feature>
<evidence type="ECO:0000256" key="2">
    <source>
        <dbReference type="ARBA" id="ARBA00022475"/>
    </source>
</evidence>
<reference evidence="8 9" key="1">
    <citation type="journal article" date="2009" name="Appl. Environ. Microbiol.">
        <title>Community genomic and proteomic analyses of chemoautotrophic iron-oxidizing "Leptospirillum rubarum" (Group II) and "Leptospirillum ferrodiazotrophum" (Group III) bacteria in acid mine drainage biofilms.</title>
        <authorList>
            <person name="Goltsman D.S."/>
            <person name="Denef V.J."/>
            <person name="Singer S.W."/>
            <person name="VerBerkmoes N.C."/>
            <person name="Lefsrud M."/>
            <person name="Mueller R.S."/>
            <person name="Dick G.J."/>
            <person name="Sun C.L."/>
            <person name="Wheeler K.E."/>
            <person name="Zemla A."/>
            <person name="Baker B.J."/>
            <person name="Hauser L."/>
            <person name="Land M."/>
            <person name="Shah M.B."/>
            <person name="Thelen M.P."/>
            <person name="Hettich R.L."/>
            <person name="Banfield J.F."/>
        </authorList>
    </citation>
    <scope>NUCLEOTIDE SEQUENCE [LARGE SCALE GENOMIC DNA]</scope>
</reference>